<protein>
    <submittedName>
        <fullName evidence="3">AMP-binding protein</fullName>
    </submittedName>
</protein>
<dbReference type="Pfam" id="PF13193">
    <property type="entry name" value="AMP-binding_C"/>
    <property type="match status" value="1"/>
</dbReference>
<evidence type="ECO:0000259" key="2">
    <source>
        <dbReference type="Pfam" id="PF13193"/>
    </source>
</evidence>
<keyword evidence="4" id="KW-1185">Reference proteome</keyword>
<evidence type="ECO:0000259" key="1">
    <source>
        <dbReference type="Pfam" id="PF00501"/>
    </source>
</evidence>
<dbReference type="SUPFAM" id="SSF56801">
    <property type="entry name" value="Acetyl-CoA synthetase-like"/>
    <property type="match status" value="1"/>
</dbReference>
<accession>A0ABS0XCH9</accession>
<dbReference type="InterPro" id="IPR020845">
    <property type="entry name" value="AMP-binding_CS"/>
</dbReference>
<dbReference type="InterPro" id="IPR042099">
    <property type="entry name" value="ANL_N_sf"/>
</dbReference>
<dbReference type="Pfam" id="PF00501">
    <property type="entry name" value="AMP-binding"/>
    <property type="match status" value="1"/>
</dbReference>
<dbReference type="Gene3D" id="3.30.300.30">
    <property type="match status" value="1"/>
</dbReference>
<organism evidence="3 4">
    <name type="scientific">Streptomyces flavofungini</name>
    <dbReference type="NCBI Taxonomy" id="68200"/>
    <lineage>
        <taxon>Bacteria</taxon>
        <taxon>Bacillati</taxon>
        <taxon>Actinomycetota</taxon>
        <taxon>Actinomycetes</taxon>
        <taxon>Kitasatosporales</taxon>
        <taxon>Streptomycetaceae</taxon>
        <taxon>Streptomyces</taxon>
    </lineage>
</organism>
<dbReference type="RefSeq" id="WP_198897889.1">
    <property type="nucleotide sequence ID" value="NZ_JAEKOZ010000018.1"/>
</dbReference>
<dbReference type="InterPro" id="IPR045851">
    <property type="entry name" value="AMP-bd_C_sf"/>
</dbReference>
<dbReference type="PANTHER" id="PTHR43201">
    <property type="entry name" value="ACYL-COA SYNTHETASE"/>
    <property type="match status" value="1"/>
</dbReference>
<comment type="caution">
    <text evidence="3">The sequence shown here is derived from an EMBL/GenBank/DDBJ whole genome shotgun (WGS) entry which is preliminary data.</text>
</comment>
<sequence>MKDIFVSSAAAVHRQARVDGNSAALICENADVSFTQLSERVRYLASILVNGGLEVGERVAYFGLNSALLIETALAAAHAGAIFVPISSQLASDEVVFQLNDASVRAVVVEEEYVTSIDAIVELIPVRHYVTEGSASPASSSTIHSRWQRISAVLTGALGDVCDESLHVYPEDIAMLFYTSGTTGRPKGVALTHGNLWWNHLNVSAAIDVRPRATTLTVTPMCHIGGLGAFTLFTLVHGGTVVVRRHFDAERCLHDLVAHRVARMFAVPAIYAALAHEEKWDQIDLSSLTTAVVAGAPVPSQLIRDYLHRGIRLQQAWGMTETASFATYLPPQCVESTPESAGFPMPYTQIRIVDPQNGAVLTEPLVPGEICVRGPHVTQSYWKSPRATERAIDGSGWLHSGDIGYLDSRGLLYVVDRIKDVIFVAGENVYPAEVERVLVEMPGVREAAVVGVPHEVWGETPVAFLCKVHDSRVDIQDLREFAGLRLARFKLPTAVYCIDALPRNVSGKVDKATLRSWVLEGAQTS</sequence>
<evidence type="ECO:0000313" key="3">
    <source>
        <dbReference type="EMBL" id="MBJ3810649.1"/>
    </source>
</evidence>
<evidence type="ECO:0000313" key="4">
    <source>
        <dbReference type="Proteomes" id="UP000634780"/>
    </source>
</evidence>
<dbReference type="EMBL" id="JAEKOZ010000018">
    <property type="protein sequence ID" value="MBJ3810649.1"/>
    <property type="molecule type" value="Genomic_DNA"/>
</dbReference>
<dbReference type="PANTHER" id="PTHR43201:SF32">
    <property type="entry name" value="2-SUCCINYLBENZOATE--COA LIGASE, CHLOROPLASTIC_PEROXISOMAL"/>
    <property type="match status" value="1"/>
</dbReference>
<proteinExistence type="predicted"/>
<dbReference type="Gene3D" id="3.40.50.12780">
    <property type="entry name" value="N-terminal domain of ligase-like"/>
    <property type="match status" value="1"/>
</dbReference>
<name>A0ABS0XCH9_9ACTN</name>
<dbReference type="Proteomes" id="UP000634780">
    <property type="component" value="Unassembled WGS sequence"/>
</dbReference>
<feature type="domain" description="AMP-dependent synthetase/ligase" evidence="1">
    <location>
        <begin position="13"/>
        <end position="382"/>
    </location>
</feature>
<reference evidence="3 4" key="1">
    <citation type="submission" date="2020-12" db="EMBL/GenBank/DDBJ databases">
        <title>Streptomyces typhae sp. nov., a novel endophytic actinomycete isolated from the root of cattail pollen (Typha angustifolia L.).</title>
        <authorList>
            <person name="Peng C."/>
            <person name="Liu C."/>
        </authorList>
    </citation>
    <scope>NUCLEOTIDE SEQUENCE [LARGE SCALE GENOMIC DNA]</scope>
    <source>
        <strain evidence="3 4">JCM 4753</strain>
    </source>
</reference>
<gene>
    <name evidence="3" type="ORF">JGB26_26690</name>
</gene>
<feature type="domain" description="AMP-binding enzyme C-terminal" evidence="2">
    <location>
        <begin position="433"/>
        <end position="508"/>
    </location>
</feature>
<dbReference type="InterPro" id="IPR025110">
    <property type="entry name" value="AMP-bd_C"/>
</dbReference>
<dbReference type="InterPro" id="IPR000873">
    <property type="entry name" value="AMP-dep_synth/lig_dom"/>
</dbReference>
<dbReference type="PROSITE" id="PS00455">
    <property type="entry name" value="AMP_BINDING"/>
    <property type="match status" value="1"/>
</dbReference>